<dbReference type="RefSeq" id="WP_076343069.1">
    <property type="nucleotide sequence ID" value="NZ_CP019082.1"/>
</dbReference>
<protein>
    <submittedName>
        <fullName evidence="2">Uncharacterized protein</fullName>
    </submittedName>
</protein>
<keyword evidence="3" id="KW-1185">Reference proteome</keyword>
<evidence type="ECO:0000313" key="2">
    <source>
        <dbReference type="EMBL" id="APW58799.1"/>
    </source>
</evidence>
<name>A0A1U7CIP2_9BACT</name>
<proteinExistence type="predicted"/>
<organism evidence="2 3">
    <name type="scientific">Paludisphaera borealis</name>
    <dbReference type="NCBI Taxonomy" id="1387353"/>
    <lineage>
        <taxon>Bacteria</taxon>
        <taxon>Pseudomonadati</taxon>
        <taxon>Planctomycetota</taxon>
        <taxon>Planctomycetia</taxon>
        <taxon>Isosphaerales</taxon>
        <taxon>Isosphaeraceae</taxon>
        <taxon>Paludisphaera</taxon>
    </lineage>
</organism>
<accession>A0A1U7CIP2</accession>
<sequence length="157" mass="17851">MTTEPDLPIPNESDPLPDLETDSRFPSGPWVGYFLQSEIPPGRHPMELHLTFRHGVVTGEGRDFVGEFLIRGRYQVEDGKCWWTKRFIGKHDVTYQGYNEGKGIWGNWDIPPSWRGGFYIWPEAMGDPTRRTLHESIDEPVDKVIVSEIPAEVGVGA</sequence>
<gene>
    <name evidence="2" type="ORF">BSF38_00203</name>
</gene>
<dbReference type="AlphaFoldDB" id="A0A1U7CIP2"/>
<dbReference type="OrthoDB" id="280443at2"/>
<feature type="region of interest" description="Disordered" evidence="1">
    <location>
        <begin position="1"/>
        <end position="21"/>
    </location>
</feature>
<dbReference type="Proteomes" id="UP000186309">
    <property type="component" value="Chromosome"/>
</dbReference>
<evidence type="ECO:0000256" key="1">
    <source>
        <dbReference type="SAM" id="MobiDB-lite"/>
    </source>
</evidence>
<dbReference type="EMBL" id="CP019082">
    <property type="protein sequence ID" value="APW58799.1"/>
    <property type="molecule type" value="Genomic_DNA"/>
</dbReference>
<dbReference type="KEGG" id="pbor:BSF38_00203"/>
<evidence type="ECO:0000313" key="3">
    <source>
        <dbReference type="Proteomes" id="UP000186309"/>
    </source>
</evidence>
<reference evidence="3" key="1">
    <citation type="submission" date="2016-12" db="EMBL/GenBank/DDBJ databases">
        <title>Comparative genomics of four Isosphaeraceae planctomycetes: a common pool of plasmids and glycoside hydrolase genes.</title>
        <authorList>
            <person name="Ivanova A."/>
        </authorList>
    </citation>
    <scope>NUCLEOTIDE SEQUENCE [LARGE SCALE GENOMIC DNA]</scope>
    <source>
        <strain evidence="3">PX4</strain>
    </source>
</reference>